<feature type="domain" description="Ribbon-helix-helix protein CopG" evidence="1">
    <location>
        <begin position="5"/>
        <end position="42"/>
    </location>
</feature>
<organism evidence="2">
    <name type="scientific">freshwater metagenome</name>
    <dbReference type="NCBI Taxonomy" id="449393"/>
    <lineage>
        <taxon>unclassified sequences</taxon>
        <taxon>metagenomes</taxon>
        <taxon>ecological metagenomes</taxon>
    </lineage>
</organism>
<evidence type="ECO:0000313" key="2">
    <source>
        <dbReference type="EMBL" id="CAB4682096.1"/>
    </source>
</evidence>
<dbReference type="Gene3D" id="1.10.1220.10">
    <property type="entry name" value="Met repressor-like"/>
    <property type="match status" value="1"/>
</dbReference>
<dbReference type="Pfam" id="PF01402">
    <property type="entry name" value="RHH_1"/>
    <property type="match status" value="1"/>
</dbReference>
<reference evidence="2" key="1">
    <citation type="submission" date="2020-05" db="EMBL/GenBank/DDBJ databases">
        <authorList>
            <person name="Chiriac C."/>
            <person name="Salcher M."/>
            <person name="Ghai R."/>
            <person name="Kavagutti S V."/>
        </authorList>
    </citation>
    <scope>NUCLEOTIDE SEQUENCE</scope>
</reference>
<dbReference type="InterPro" id="IPR013321">
    <property type="entry name" value="Arc_rbn_hlx_hlx"/>
</dbReference>
<accession>A0A6J6N7I5</accession>
<name>A0A6J6N7I5_9ZZZZ</name>
<dbReference type="EMBL" id="CAEZXM010000033">
    <property type="protein sequence ID" value="CAB4682096.1"/>
    <property type="molecule type" value="Genomic_DNA"/>
</dbReference>
<protein>
    <submittedName>
        <fullName evidence="2">Unannotated protein</fullName>
    </submittedName>
</protein>
<dbReference type="GO" id="GO:0006355">
    <property type="term" value="P:regulation of DNA-templated transcription"/>
    <property type="evidence" value="ECO:0007669"/>
    <property type="project" value="InterPro"/>
</dbReference>
<dbReference type="AlphaFoldDB" id="A0A6J6N7I5"/>
<proteinExistence type="predicted"/>
<evidence type="ECO:0000259" key="1">
    <source>
        <dbReference type="Pfam" id="PF01402"/>
    </source>
</evidence>
<dbReference type="InterPro" id="IPR002145">
    <property type="entry name" value="CopG"/>
</dbReference>
<sequence>MSSTRTQVYLTEGQRKKIDQMADSEGVPMAVIIRRALDNYLTDDADATTALTATFGAAPSATAPSRDEWQRG</sequence>
<dbReference type="CDD" id="cd21631">
    <property type="entry name" value="RHH_CopG_NikR-like"/>
    <property type="match status" value="1"/>
</dbReference>
<gene>
    <name evidence="2" type="ORF">UFOPK2366_00281</name>
</gene>